<dbReference type="Proteomes" id="UP000254503">
    <property type="component" value="Unassembled WGS sequence"/>
</dbReference>
<reference evidence="1 2" key="1">
    <citation type="submission" date="2018-06" db="EMBL/GenBank/DDBJ databases">
        <authorList>
            <consortium name="Pathogen Informatics"/>
            <person name="Doyle S."/>
        </authorList>
    </citation>
    <scope>NUCLEOTIDE SEQUENCE [LARGE SCALE GENOMIC DNA]</scope>
    <source>
        <strain evidence="1 2">NCTC9045</strain>
    </source>
</reference>
<protein>
    <submittedName>
        <fullName evidence="1">Uncharacterized small protein</fullName>
    </submittedName>
</protein>
<dbReference type="EMBL" id="UGDD01000002">
    <property type="protein sequence ID" value="STJ54479.1"/>
    <property type="molecule type" value="Genomic_DNA"/>
</dbReference>
<accession>A0A376WXU2</accession>
<name>A0A376WXU2_ECOLX</name>
<sequence>MSFMVSEEVTVKEGGPRMMSLDTPAVWLSVVGMTVTGSSGKLFMKPSLFRGRGVVLRKKFERVSLTPGRITSGLVCQCLQ</sequence>
<gene>
    <name evidence="1" type="ORF">NCTC9045_02368</name>
</gene>
<evidence type="ECO:0000313" key="1">
    <source>
        <dbReference type="EMBL" id="STJ54479.1"/>
    </source>
</evidence>
<dbReference type="AlphaFoldDB" id="A0A376WXU2"/>
<proteinExistence type="predicted"/>
<evidence type="ECO:0000313" key="2">
    <source>
        <dbReference type="Proteomes" id="UP000254503"/>
    </source>
</evidence>
<organism evidence="1 2">
    <name type="scientific">Escherichia coli</name>
    <dbReference type="NCBI Taxonomy" id="562"/>
    <lineage>
        <taxon>Bacteria</taxon>
        <taxon>Pseudomonadati</taxon>
        <taxon>Pseudomonadota</taxon>
        <taxon>Gammaproteobacteria</taxon>
        <taxon>Enterobacterales</taxon>
        <taxon>Enterobacteriaceae</taxon>
        <taxon>Escherichia</taxon>
    </lineage>
</organism>